<dbReference type="Pfam" id="PF01408">
    <property type="entry name" value="GFO_IDH_MocA"/>
    <property type="match status" value="1"/>
</dbReference>
<dbReference type="Gene3D" id="3.30.360.10">
    <property type="entry name" value="Dihydrodipicolinate Reductase, domain 2"/>
    <property type="match status" value="1"/>
</dbReference>
<reference evidence="4 5" key="1">
    <citation type="submission" date="2021-01" db="EMBL/GenBank/DDBJ databases">
        <title>Genomic Encyclopedia of Type Strains, Phase IV (KMG-IV): sequencing the most valuable type-strain genomes for metagenomic binning, comparative biology and taxonomic classification.</title>
        <authorList>
            <person name="Goeker M."/>
        </authorList>
    </citation>
    <scope>NUCLEOTIDE SEQUENCE [LARGE SCALE GENOMIC DNA]</scope>
    <source>
        <strain evidence="4 5">DSM 25879</strain>
    </source>
</reference>
<feature type="domain" description="GFO/IDH/MocA-like oxidoreductase" evidence="3">
    <location>
        <begin position="135"/>
        <end position="273"/>
    </location>
</feature>
<gene>
    <name evidence="4" type="ORF">JOC95_003073</name>
</gene>
<dbReference type="Proteomes" id="UP000737402">
    <property type="component" value="Unassembled WGS sequence"/>
</dbReference>
<dbReference type="InterPro" id="IPR055170">
    <property type="entry name" value="GFO_IDH_MocA-like_dom"/>
</dbReference>
<keyword evidence="1" id="KW-0560">Oxidoreductase</keyword>
<feature type="domain" description="Gfo/Idh/MocA-like oxidoreductase N-terminal" evidence="2">
    <location>
        <begin position="3"/>
        <end position="121"/>
    </location>
</feature>
<evidence type="ECO:0000259" key="2">
    <source>
        <dbReference type="Pfam" id="PF01408"/>
    </source>
</evidence>
<dbReference type="EMBL" id="JAFBED010000006">
    <property type="protein sequence ID" value="MBM7621200.1"/>
    <property type="molecule type" value="Genomic_DNA"/>
</dbReference>
<name>A0ABS2P489_9BACI</name>
<comment type="caution">
    <text evidence="4">The sequence shown here is derived from an EMBL/GenBank/DDBJ whole genome shotgun (WGS) entry which is preliminary data.</text>
</comment>
<evidence type="ECO:0000259" key="3">
    <source>
        <dbReference type="Pfam" id="PF22725"/>
    </source>
</evidence>
<proteinExistence type="predicted"/>
<dbReference type="Gene3D" id="3.40.50.720">
    <property type="entry name" value="NAD(P)-binding Rossmann-like Domain"/>
    <property type="match status" value="1"/>
</dbReference>
<dbReference type="SUPFAM" id="SSF55347">
    <property type="entry name" value="Glyceraldehyde-3-phosphate dehydrogenase-like, C-terminal domain"/>
    <property type="match status" value="1"/>
</dbReference>
<accession>A0ABS2P489</accession>
<dbReference type="PANTHER" id="PTHR43818">
    <property type="entry name" value="BCDNA.GH03377"/>
    <property type="match status" value="1"/>
</dbReference>
<dbReference type="SUPFAM" id="SSF51735">
    <property type="entry name" value="NAD(P)-binding Rossmann-fold domains"/>
    <property type="match status" value="1"/>
</dbReference>
<sequence>MMRFYLIGAGVIARSHAEAIRKLPDQEKIQVKVADPNSKALNEFLQHYPDALGFSDAKEMLAENANEDDIVVIGTPPFTHYPLSRMSLESGRHVLCEKPLVMNGQEAQNLLEIAKQRGKLLGCCSDRFIGLPKTEEVKRLLESQVLGDIYKVTFVYRGQRSRPGVEYQPESQWFLDRSKSGGGIVMDWGPYDIAILNDVLKPSSIDITSAWVSKPETEADPSDVVYDVEGHVGAMMKYHLDGKTVWVQYERASCTHGKPYHHVEIEGTRGALEWSPYFESDKVVLSFDKNGEVVTEEKELPNQGEIGFMDHPVHYFYQSVRGEESPALVNEQTLFNFSCLQGLYDCAETGIVQKLATAEKAATN</sequence>
<dbReference type="InterPro" id="IPR050463">
    <property type="entry name" value="Gfo/Idh/MocA_oxidrdct_glycsds"/>
</dbReference>
<dbReference type="PANTHER" id="PTHR43818:SF11">
    <property type="entry name" value="BCDNA.GH03377"/>
    <property type="match status" value="1"/>
</dbReference>
<dbReference type="InterPro" id="IPR036291">
    <property type="entry name" value="NAD(P)-bd_dom_sf"/>
</dbReference>
<evidence type="ECO:0000313" key="4">
    <source>
        <dbReference type="EMBL" id="MBM7621200.1"/>
    </source>
</evidence>
<protein>
    <submittedName>
        <fullName evidence="4">Dehydrogenase</fullName>
    </submittedName>
</protein>
<dbReference type="InterPro" id="IPR000683">
    <property type="entry name" value="Gfo/Idh/MocA-like_OxRdtase_N"/>
</dbReference>
<dbReference type="Pfam" id="PF22725">
    <property type="entry name" value="GFO_IDH_MocA_C3"/>
    <property type="match status" value="1"/>
</dbReference>
<organism evidence="4 5">
    <name type="scientific">Sutcliffiella tianshenii</name>
    <dbReference type="NCBI Taxonomy" id="1463404"/>
    <lineage>
        <taxon>Bacteria</taxon>
        <taxon>Bacillati</taxon>
        <taxon>Bacillota</taxon>
        <taxon>Bacilli</taxon>
        <taxon>Bacillales</taxon>
        <taxon>Bacillaceae</taxon>
        <taxon>Sutcliffiella</taxon>
    </lineage>
</organism>
<keyword evidence="5" id="KW-1185">Reference proteome</keyword>
<evidence type="ECO:0000313" key="5">
    <source>
        <dbReference type="Proteomes" id="UP000737402"/>
    </source>
</evidence>
<evidence type="ECO:0000256" key="1">
    <source>
        <dbReference type="ARBA" id="ARBA00023002"/>
    </source>
</evidence>
<dbReference type="RefSeq" id="WP_204417969.1">
    <property type="nucleotide sequence ID" value="NZ_JAFBED010000006.1"/>
</dbReference>